<reference evidence="1" key="1">
    <citation type="journal article" date="2014" name="Front. Microbiol.">
        <title>High frequency of phylogenetically diverse reductive dehalogenase-homologous genes in deep subseafloor sedimentary metagenomes.</title>
        <authorList>
            <person name="Kawai M."/>
            <person name="Futagami T."/>
            <person name="Toyoda A."/>
            <person name="Takaki Y."/>
            <person name="Nishi S."/>
            <person name="Hori S."/>
            <person name="Arai W."/>
            <person name="Tsubouchi T."/>
            <person name="Morono Y."/>
            <person name="Uchiyama I."/>
            <person name="Ito T."/>
            <person name="Fujiyama A."/>
            <person name="Inagaki F."/>
            <person name="Takami H."/>
        </authorList>
    </citation>
    <scope>NUCLEOTIDE SEQUENCE</scope>
    <source>
        <strain evidence="1">Expedition CK06-06</strain>
    </source>
</reference>
<proteinExistence type="predicted"/>
<gene>
    <name evidence="1" type="ORF">S03H2_70980</name>
</gene>
<feature type="non-terminal residue" evidence="1">
    <location>
        <position position="47"/>
    </location>
</feature>
<name>X1JWN9_9ZZZZ</name>
<comment type="caution">
    <text evidence="1">The sequence shown here is derived from an EMBL/GenBank/DDBJ whole genome shotgun (WGS) entry which is preliminary data.</text>
</comment>
<sequence length="47" mass="4892">MVHADVIADDGIAVGIIEEYTTDVIPDTVACDGVAITSEGYAIIVVR</sequence>
<dbReference type="AlphaFoldDB" id="X1JWN9"/>
<organism evidence="1">
    <name type="scientific">marine sediment metagenome</name>
    <dbReference type="NCBI Taxonomy" id="412755"/>
    <lineage>
        <taxon>unclassified sequences</taxon>
        <taxon>metagenomes</taxon>
        <taxon>ecological metagenomes</taxon>
    </lineage>
</organism>
<accession>X1JWN9</accession>
<dbReference type="EMBL" id="BARU01047343">
    <property type="protein sequence ID" value="GAH98517.1"/>
    <property type="molecule type" value="Genomic_DNA"/>
</dbReference>
<evidence type="ECO:0000313" key="1">
    <source>
        <dbReference type="EMBL" id="GAH98517.1"/>
    </source>
</evidence>
<protein>
    <submittedName>
        <fullName evidence="1">Uncharacterized protein</fullName>
    </submittedName>
</protein>